<name>A0AAP2GJ34_9BACT</name>
<dbReference type="Proteomes" id="UP001319180">
    <property type="component" value="Unassembled WGS sequence"/>
</dbReference>
<proteinExistence type="predicted"/>
<dbReference type="AlphaFoldDB" id="A0AAP2GJ34"/>
<comment type="caution">
    <text evidence="1">The sequence shown here is derived from an EMBL/GenBank/DDBJ whole genome shotgun (WGS) entry which is preliminary data.</text>
</comment>
<evidence type="ECO:0000313" key="1">
    <source>
        <dbReference type="EMBL" id="MBT1688070.1"/>
    </source>
</evidence>
<dbReference type="EMBL" id="JAHESC010000022">
    <property type="protein sequence ID" value="MBT1688070.1"/>
    <property type="molecule type" value="Genomic_DNA"/>
</dbReference>
<evidence type="ECO:0000313" key="2">
    <source>
        <dbReference type="Proteomes" id="UP001319180"/>
    </source>
</evidence>
<reference evidence="1 2" key="1">
    <citation type="submission" date="2021-05" db="EMBL/GenBank/DDBJ databases">
        <title>A Polyphasic approach of four new species of the genus Ohtaekwangia: Ohtaekwangia histidinii sp. nov., Ohtaekwangia cretensis sp. nov., Ohtaekwangia indiensis sp. nov., Ohtaekwangia reichenbachii sp. nov. from diverse environment.</title>
        <authorList>
            <person name="Octaviana S."/>
        </authorList>
    </citation>
    <scope>NUCLEOTIDE SEQUENCE [LARGE SCALE GENOMIC DNA]</scope>
    <source>
        <strain evidence="1 2">PWU37</strain>
    </source>
</reference>
<gene>
    <name evidence="1" type="ORF">KK078_15985</name>
</gene>
<keyword evidence="2" id="KW-1185">Reference proteome</keyword>
<organism evidence="1 2">
    <name type="scientific">Dawidia soli</name>
    <dbReference type="NCBI Taxonomy" id="2782352"/>
    <lineage>
        <taxon>Bacteria</taxon>
        <taxon>Pseudomonadati</taxon>
        <taxon>Bacteroidota</taxon>
        <taxon>Cytophagia</taxon>
        <taxon>Cytophagales</taxon>
        <taxon>Chryseotaleaceae</taxon>
        <taxon>Dawidia</taxon>
    </lineage>
</organism>
<sequence>MKPISISDSDKITFRDFNEGNSVQVRVSVPETEIKTYTKGTSVTIVHGGQEATGRIVSDPIVVSGTPGPGERLLSLIIEKAQSA</sequence>
<accession>A0AAP2GJ34</accession>
<dbReference type="RefSeq" id="WP_254091298.1">
    <property type="nucleotide sequence ID" value="NZ_JAHESC010000022.1"/>
</dbReference>
<protein>
    <submittedName>
        <fullName evidence="1">Uncharacterized protein</fullName>
    </submittedName>
</protein>